<proteinExistence type="predicted"/>
<name>A0A2I0WUV9_9ASPA</name>
<organism evidence="1 2">
    <name type="scientific">Dendrobium catenatum</name>
    <dbReference type="NCBI Taxonomy" id="906689"/>
    <lineage>
        <taxon>Eukaryota</taxon>
        <taxon>Viridiplantae</taxon>
        <taxon>Streptophyta</taxon>
        <taxon>Embryophyta</taxon>
        <taxon>Tracheophyta</taxon>
        <taxon>Spermatophyta</taxon>
        <taxon>Magnoliopsida</taxon>
        <taxon>Liliopsida</taxon>
        <taxon>Asparagales</taxon>
        <taxon>Orchidaceae</taxon>
        <taxon>Epidendroideae</taxon>
        <taxon>Malaxideae</taxon>
        <taxon>Dendrobiinae</taxon>
        <taxon>Dendrobium</taxon>
    </lineage>
</organism>
<protein>
    <submittedName>
        <fullName evidence="1">Uncharacterized protein</fullName>
    </submittedName>
</protein>
<evidence type="ECO:0000313" key="2">
    <source>
        <dbReference type="Proteomes" id="UP000233837"/>
    </source>
</evidence>
<reference evidence="1 2" key="2">
    <citation type="journal article" date="2017" name="Nature">
        <title>The Apostasia genome and the evolution of orchids.</title>
        <authorList>
            <person name="Zhang G.Q."/>
            <person name="Liu K.W."/>
            <person name="Li Z."/>
            <person name="Lohaus R."/>
            <person name="Hsiao Y.Y."/>
            <person name="Niu S.C."/>
            <person name="Wang J.Y."/>
            <person name="Lin Y.C."/>
            <person name="Xu Q."/>
            <person name="Chen L.J."/>
            <person name="Yoshida K."/>
            <person name="Fujiwara S."/>
            <person name="Wang Z.W."/>
            <person name="Zhang Y.Q."/>
            <person name="Mitsuda N."/>
            <person name="Wang M."/>
            <person name="Liu G.H."/>
            <person name="Pecoraro L."/>
            <person name="Huang H.X."/>
            <person name="Xiao X.J."/>
            <person name="Lin M."/>
            <person name="Wu X.Y."/>
            <person name="Wu W.L."/>
            <person name="Chen Y.Y."/>
            <person name="Chang S.B."/>
            <person name="Sakamoto S."/>
            <person name="Ohme-Takagi M."/>
            <person name="Yagi M."/>
            <person name="Zeng S.J."/>
            <person name="Shen C.Y."/>
            <person name="Yeh C.M."/>
            <person name="Luo Y.B."/>
            <person name="Tsai W.C."/>
            <person name="Van de Peer Y."/>
            <person name="Liu Z.J."/>
        </authorList>
    </citation>
    <scope>NUCLEOTIDE SEQUENCE [LARGE SCALE GENOMIC DNA]</scope>
    <source>
        <tissue evidence="1">The whole plant</tissue>
    </source>
</reference>
<dbReference type="AlphaFoldDB" id="A0A2I0WUV9"/>
<gene>
    <name evidence="1" type="ORF">MA16_Dca000793</name>
</gene>
<evidence type="ECO:0000313" key="1">
    <source>
        <dbReference type="EMBL" id="PKU79448.1"/>
    </source>
</evidence>
<dbReference type="Proteomes" id="UP000233837">
    <property type="component" value="Unassembled WGS sequence"/>
</dbReference>
<sequence length="219" mass="25575">MPKVSSLVRNARIIQHVLRTSIIPKAGCRINITHLLSIITFLIMTKEPIDEVQLILDYLYGLSEIGHVKHKRKNNIALGHLVAYIMDKKYNLVHPDQDFEEPLYYNNGSFREIFNKEEPSKTHVISDTKEEHEAAPAPVNEPNYQDLIQRFDRLETHFDQRFNQIEAHMQQHDIQYTQDMEFMREQINDINSNMLMMSSYFNFFGATPPPPPPNLGPLE</sequence>
<reference evidence="1 2" key="1">
    <citation type="journal article" date="2016" name="Sci. Rep.">
        <title>The Dendrobium catenatum Lindl. genome sequence provides insights into polysaccharide synthase, floral development and adaptive evolution.</title>
        <authorList>
            <person name="Zhang G.Q."/>
            <person name="Xu Q."/>
            <person name="Bian C."/>
            <person name="Tsai W.C."/>
            <person name="Yeh C.M."/>
            <person name="Liu K.W."/>
            <person name="Yoshida K."/>
            <person name="Zhang L.S."/>
            <person name="Chang S.B."/>
            <person name="Chen F."/>
            <person name="Shi Y."/>
            <person name="Su Y.Y."/>
            <person name="Zhang Y.Q."/>
            <person name="Chen L.J."/>
            <person name="Yin Y."/>
            <person name="Lin M."/>
            <person name="Huang H."/>
            <person name="Deng H."/>
            <person name="Wang Z.W."/>
            <person name="Zhu S.L."/>
            <person name="Zhao X."/>
            <person name="Deng C."/>
            <person name="Niu S.C."/>
            <person name="Huang J."/>
            <person name="Wang M."/>
            <person name="Liu G.H."/>
            <person name="Yang H.J."/>
            <person name="Xiao X.J."/>
            <person name="Hsiao Y.Y."/>
            <person name="Wu W.L."/>
            <person name="Chen Y.Y."/>
            <person name="Mitsuda N."/>
            <person name="Ohme-Takagi M."/>
            <person name="Luo Y.B."/>
            <person name="Van de Peer Y."/>
            <person name="Liu Z.J."/>
        </authorList>
    </citation>
    <scope>NUCLEOTIDE SEQUENCE [LARGE SCALE GENOMIC DNA]</scope>
    <source>
        <tissue evidence="1">The whole plant</tissue>
    </source>
</reference>
<accession>A0A2I0WUV9</accession>
<dbReference type="EMBL" id="KZ502442">
    <property type="protein sequence ID" value="PKU79448.1"/>
    <property type="molecule type" value="Genomic_DNA"/>
</dbReference>
<keyword evidence="2" id="KW-1185">Reference proteome</keyword>